<feature type="compositionally biased region" description="Polar residues" evidence="14">
    <location>
        <begin position="113"/>
        <end position="125"/>
    </location>
</feature>
<evidence type="ECO:0000256" key="5">
    <source>
        <dbReference type="ARBA" id="ARBA00022777"/>
    </source>
</evidence>
<reference evidence="16" key="1">
    <citation type="submission" date="2015-11" db="EMBL/GenBank/DDBJ databases">
        <title>De novo transcriptome assembly of four potential Pierce s Disease insect vectors from Arizona vineyards.</title>
        <authorList>
            <person name="Tassone E.E."/>
        </authorList>
    </citation>
    <scope>NUCLEOTIDE SEQUENCE</scope>
</reference>
<dbReference type="InterPro" id="IPR030616">
    <property type="entry name" value="Aur-like"/>
</dbReference>
<keyword evidence="5 13" id="KW-0418">Kinase</keyword>
<feature type="binding site" evidence="10">
    <location>
        <begin position="371"/>
        <end position="372"/>
    </location>
    <ligand>
        <name>ATP</name>
        <dbReference type="ChEBI" id="CHEBI:30616"/>
    </ligand>
</feature>
<dbReference type="GO" id="GO:0032506">
    <property type="term" value="P:cytokinetic process"/>
    <property type="evidence" value="ECO:0007669"/>
    <property type="project" value="UniProtKB-ARBA"/>
</dbReference>
<feature type="active site" description="Proton acceptor" evidence="9">
    <location>
        <position position="367"/>
    </location>
</feature>
<evidence type="ECO:0000256" key="11">
    <source>
        <dbReference type="PIRSR" id="PIRSR630616-3"/>
    </source>
</evidence>
<evidence type="ECO:0000256" key="7">
    <source>
        <dbReference type="ARBA" id="ARBA00047899"/>
    </source>
</evidence>
<proteinExistence type="inferred from homology"/>
<keyword evidence="6 10" id="KW-0067">ATP-binding</keyword>
<dbReference type="CDD" id="cd14007">
    <property type="entry name" value="STKc_Aurora"/>
    <property type="match status" value="1"/>
</dbReference>
<dbReference type="GO" id="GO:0000070">
    <property type="term" value="P:mitotic sister chromatid segregation"/>
    <property type="evidence" value="ECO:0007669"/>
    <property type="project" value="UniProtKB-ARBA"/>
</dbReference>
<comment type="catalytic activity">
    <reaction evidence="7 13">
        <text>L-threonyl-[protein] + ATP = O-phospho-L-threonyl-[protein] + ADP + H(+)</text>
        <dbReference type="Rhea" id="RHEA:46608"/>
        <dbReference type="Rhea" id="RHEA-COMP:11060"/>
        <dbReference type="Rhea" id="RHEA-COMP:11605"/>
        <dbReference type="ChEBI" id="CHEBI:15378"/>
        <dbReference type="ChEBI" id="CHEBI:30013"/>
        <dbReference type="ChEBI" id="CHEBI:30616"/>
        <dbReference type="ChEBI" id="CHEBI:61977"/>
        <dbReference type="ChEBI" id="CHEBI:456216"/>
        <dbReference type="EC" id="2.7.11.1"/>
    </reaction>
</comment>
<dbReference type="InterPro" id="IPR017441">
    <property type="entry name" value="Protein_kinase_ATP_BS"/>
</dbReference>
<dbReference type="GO" id="GO:0030261">
    <property type="term" value="P:chromosome condensation"/>
    <property type="evidence" value="ECO:0007669"/>
    <property type="project" value="UniProtKB-ARBA"/>
</dbReference>
<keyword evidence="4 10" id="KW-0547">Nucleotide-binding</keyword>
<name>A0A1B6MMX4_9HEMI</name>
<dbReference type="Gene3D" id="1.10.510.10">
    <property type="entry name" value="Transferase(Phosphotransferase) domain 1"/>
    <property type="match status" value="1"/>
</dbReference>
<evidence type="ECO:0000256" key="8">
    <source>
        <dbReference type="ARBA" id="ARBA00048679"/>
    </source>
</evidence>
<feature type="compositionally biased region" description="Polar residues" evidence="14">
    <location>
        <begin position="35"/>
        <end position="45"/>
    </location>
</feature>
<feature type="domain" description="Protein kinase" evidence="15">
    <location>
        <begin position="242"/>
        <end position="494"/>
    </location>
</feature>
<dbReference type="PANTHER" id="PTHR24350">
    <property type="entry name" value="SERINE/THREONINE-PROTEIN KINASE IAL-RELATED"/>
    <property type="match status" value="1"/>
</dbReference>
<dbReference type="GO" id="GO:0030496">
    <property type="term" value="C:midbody"/>
    <property type="evidence" value="ECO:0007669"/>
    <property type="project" value="UniProtKB-SubCell"/>
</dbReference>
<dbReference type="EC" id="2.7.11.1" evidence="13"/>
<evidence type="ECO:0000256" key="14">
    <source>
        <dbReference type="SAM" id="MobiDB-lite"/>
    </source>
</evidence>
<evidence type="ECO:0000256" key="1">
    <source>
        <dbReference type="ARBA" id="ARBA00004214"/>
    </source>
</evidence>
<dbReference type="PROSITE" id="PS00107">
    <property type="entry name" value="PROTEIN_KINASE_ATP"/>
    <property type="match status" value="1"/>
</dbReference>
<feature type="binding site" evidence="10">
    <location>
        <position position="385"/>
    </location>
    <ligand>
        <name>ATP</name>
        <dbReference type="ChEBI" id="CHEBI:30616"/>
    </ligand>
</feature>
<evidence type="ECO:0000259" key="15">
    <source>
        <dbReference type="PROSITE" id="PS50011"/>
    </source>
</evidence>
<dbReference type="FunFam" id="3.30.200.20:FF:000042">
    <property type="entry name" value="Aurora kinase A"/>
    <property type="match status" value="1"/>
</dbReference>
<dbReference type="Gene3D" id="3.30.200.20">
    <property type="entry name" value="Phosphorylase Kinase, domain 1"/>
    <property type="match status" value="1"/>
</dbReference>
<dbReference type="PROSITE" id="PS50011">
    <property type="entry name" value="PROTEIN_KINASE_DOM"/>
    <property type="match status" value="1"/>
</dbReference>
<feature type="compositionally biased region" description="Low complexity" evidence="14">
    <location>
        <begin position="186"/>
        <end position="198"/>
    </location>
</feature>
<evidence type="ECO:0000256" key="6">
    <source>
        <dbReference type="ARBA" id="ARBA00022840"/>
    </source>
</evidence>
<dbReference type="GO" id="GO:0004674">
    <property type="term" value="F:protein serine/threonine kinase activity"/>
    <property type="evidence" value="ECO:0007669"/>
    <property type="project" value="UniProtKB-KW"/>
</dbReference>
<dbReference type="InterPro" id="IPR008271">
    <property type="entry name" value="Ser/Thr_kinase_AS"/>
</dbReference>
<dbReference type="PROSITE" id="PS00108">
    <property type="entry name" value="PROTEIN_KINASE_ST"/>
    <property type="match status" value="1"/>
</dbReference>
<comment type="subcellular location">
    <subcellularLocation>
        <location evidence="1">Midbody</location>
    </subcellularLocation>
</comment>
<evidence type="ECO:0000256" key="9">
    <source>
        <dbReference type="PIRSR" id="PIRSR630616-1"/>
    </source>
</evidence>
<evidence type="ECO:0000256" key="13">
    <source>
        <dbReference type="RuleBase" id="RU367134"/>
    </source>
</evidence>
<keyword evidence="2 13" id="KW-0723">Serine/threonine-protein kinase</keyword>
<accession>A0A1B6MMX4</accession>
<feature type="binding site" evidence="10">
    <location>
        <begin position="320"/>
        <end position="322"/>
    </location>
    <ligand>
        <name>ATP</name>
        <dbReference type="ChEBI" id="CHEBI:30616"/>
    </ligand>
</feature>
<evidence type="ECO:0000256" key="3">
    <source>
        <dbReference type="ARBA" id="ARBA00022679"/>
    </source>
</evidence>
<gene>
    <name evidence="16" type="ORF">g.4770</name>
</gene>
<dbReference type="InterPro" id="IPR000719">
    <property type="entry name" value="Prot_kinase_dom"/>
</dbReference>
<feature type="cross-link" description="Glycyl lysine isopeptide (Lys-Gly) (interchain with G-Cter in SUMO2)" evidence="11">
    <location>
        <position position="369"/>
    </location>
</feature>
<feature type="binding site" evidence="10 12">
    <location>
        <position position="271"/>
    </location>
    <ligand>
        <name>ATP</name>
        <dbReference type="ChEBI" id="CHEBI:30616"/>
    </ligand>
</feature>
<feature type="binding site" evidence="10">
    <location>
        <position position="252"/>
    </location>
    <ligand>
        <name>ATP</name>
        <dbReference type="ChEBI" id="CHEBI:30616"/>
    </ligand>
</feature>
<keyword evidence="3 13" id="KW-0808">Transferase</keyword>
<feature type="compositionally biased region" description="Low complexity" evidence="14">
    <location>
        <begin position="46"/>
        <end position="59"/>
    </location>
</feature>
<feature type="compositionally biased region" description="Polar residues" evidence="14">
    <location>
        <begin position="136"/>
        <end position="161"/>
    </location>
</feature>
<comment type="similarity">
    <text evidence="13">Belongs to the protein kinase superfamily. Ser/Thr protein kinase family. Aurora subfamily.</text>
</comment>
<evidence type="ECO:0000256" key="12">
    <source>
        <dbReference type="PROSITE-ProRule" id="PRU10141"/>
    </source>
</evidence>
<dbReference type="AlphaFoldDB" id="A0A1B6MMX4"/>
<dbReference type="Pfam" id="PF00069">
    <property type="entry name" value="Pkinase"/>
    <property type="match status" value="1"/>
</dbReference>
<dbReference type="GO" id="GO:0005524">
    <property type="term" value="F:ATP binding"/>
    <property type="evidence" value="ECO:0007669"/>
    <property type="project" value="UniProtKB-UniRule"/>
</dbReference>
<evidence type="ECO:0000313" key="16">
    <source>
        <dbReference type="EMBL" id="JAT37296.1"/>
    </source>
</evidence>
<sequence>MASSGKENLMQRARSSSMTSNFSRKSVAALGLSGASDQQPTQMRRSLNLKPISKSISSSGITRGNKPDVIARPIGLKSSTHSLKPDLVPTSYQGGSGTSSGSIQQAGRGASGVLSQRNRVITNPTLKPPLAGSKLTKPSTLIKPSQSIQNGNQQKTASSVSGAAKPVAGSVHPRPVFRPQQPITKPPQAVATTTAAVSQPPPVTNPQPSVSDPPTDRAALDQAESDNRMGLTSTKKWTLSDFDIGRALGKGKFGNVYLAREKQSKFIVALKVLFKSQIQKAGVEHQLRREIEIQSHLRHPNILKLFGYFHDETRVYMILEYAPKGELYKELQSQPDKRFSEPRAAALVLQLANALHYCHAKNVIHRDIKPENLLLGGKGELKIADFGWSVHAPSSRRDTLCGTLDYLPPEMVSGHPHDATVDIWSLGVLCYELITGKPPFEAATYDDTYYRIQRALYIFPPYVSALAKDLISKLLVVDSQKRLPIAKVITHEWIVTHTSTGSSS</sequence>
<dbReference type="InterPro" id="IPR011009">
    <property type="entry name" value="Kinase-like_dom_sf"/>
</dbReference>
<evidence type="ECO:0000256" key="10">
    <source>
        <dbReference type="PIRSR" id="PIRSR630616-2"/>
    </source>
</evidence>
<comment type="catalytic activity">
    <reaction evidence="8 13">
        <text>L-seryl-[protein] + ATP = O-phospho-L-seryl-[protein] + ADP + H(+)</text>
        <dbReference type="Rhea" id="RHEA:17989"/>
        <dbReference type="Rhea" id="RHEA-COMP:9863"/>
        <dbReference type="Rhea" id="RHEA-COMP:11604"/>
        <dbReference type="ChEBI" id="CHEBI:15378"/>
        <dbReference type="ChEBI" id="CHEBI:29999"/>
        <dbReference type="ChEBI" id="CHEBI:30616"/>
        <dbReference type="ChEBI" id="CHEBI:83421"/>
        <dbReference type="ChEBI" id="CHEBI:456216"/>
        <dbReference type="EC" id="2.7.11.1"/>
    </reaction>
</comment>
<protein>
    <recommendedName>
        <fullName evidence="13">Aurora kinase</fullName>
        <ecNumber evidence="13">2.7.11.1</ecNumber>
    </recommendedName>
</protein>
<organism evidence="16">
    <name type="scientific">Graphocephala atropunctata</name>
    <dbReference type="NCBI Taxonomy" id="36148"/>
    <lineage>
        <taxon>Eukaryota</taxon>
        <taxon>Metazoa</taxon>
        <taxon>Ecdysozoa</taxon>
        <taxon>Arthropoda</taxon>
        <taxon>Hexapoda</taxon>
        <taxon>Insecta</taxon>
        <taxon>Pterygota</taxon>
        <taxon>Neoptera</taxon>
        <taxon>Paraneoptera</taxon>
        <taxon>Hemiptera</taxon>
        <taxon>Auchenorrhyncha</taxon>
        <taxon>Membracoidea</taxon>
        <taxon>Cicadellidae</taxon>
        <taxon>Cicadellinae</taxon>
        <taxon>Cicadellini</taxon>
        <taxon>Graphocephala</taxon>
    </lineage>
</organism>
<feature type="region of interest" description="Disordered" evidence="14">
    <location>
        <begin position="1"/>
        <end position="218"/>
    </location>
</feature>
<feature type="compositionally biased region" description="Polar residues" evidence="14">
    <location>
        <begin position="13"/>
        <end position="24"/>
    </location>
</feature>
<dbReference type="FunFam" id="1.10.510.10:FF:000235">
    <property type="entry name" value="Serine/threonine-protein kinase ark1"/>
    <property type="match status" value="1"/>
</dbReference>
<dbReference type="SUPFAM" id="SSF56112">
    <property type="entry name" value="Protein kinase-like (PK-like)"/>
    <property type="match status" value="1"/>
</dbReference>
<evidence type="ECO:0000256" key="4">
    <source>
        <dbReference type="ARBA" id="ARBA00022741"/>
    </source>
</evidence>
<dbReference type="GO" id="GO:0006325">
    <property type="term" value="P:chromatin organization"/>
    <property type="evidence" value="ECO:0007669"/>
    <property type="project" value="UniProtKB-ARBA"/>
</dbReference>
<dbReference type="SMART" id="SM00220">
    <property type="entry name" value="S_TKc"/>
    <property type="match status" value="1"/>
</dbReference>
<dbReference type="EMBL" id="GEBQ01002681">
    <property type="protein sequence ID" value="JAT37296.1"/>
    <property type="molecule type" value="Transcribed_RNA"/>
</dbReference>
<evidence type="ECO:0000256" key="2">
    <source>
        <dbReference type="ARBA" id="ARBA00022527"/>
    </source>
</evidence>